<sequence length="369" mass="40716">METNKTATAAEACSALAIANSSLHLPAMLKVNSSVSLPVDISQPFSAYLGSNSKTVVRLAKENARLNALLKTTQTKLDLLERFVRFLAAFGVDPDIMERAEQAMWNASTPVMQSLGPTASSSCELAVDRHGYRVKEKEQAPEYMLNRDHLTPDQLRVVESIERLCGQASGTDLGSLEGSNTSVESAGVRLLRDSRFLADFGQTYCADADKTMVELEDRTPKKIKAPLTFALRPPAAKRNPTNFRLDPATPVKTRTPLATRTTSTILRQRSSIPTTPIQPTKRRISVKQHTRSGHLSSTPVLLTPRITTLKSSRRPKSPAIPVQRSFYKPTASSAMKSVSAGQTPRLSSQRRFLQPRKEKENIKKHVVFH</sequence>
<proteinExistence type="predicted"/>
<reference evidence="2" key="1">
    <citation type="submission" date="2023-06" db="EMBL/GenBank/DDBJ databases">
        <authorList>
            <consortium name="Lawrence Berkeley National Laboratory"/>
            <person name="Ahrendt S."/>
            <person name="Sahu N."/>
            <person name="Indic B."/>
            <person name="Wong-Bajracharya J."/>
            <person name="Merenyi Z."/>
            <person name="Ke H.-M."/>
            <person name="Monk M."/>
            <person name="Kocsube S."/>
            <person name="Drula E."/>
            <person name="Lipzen A."/>
            <person name="Balint B."/>
            <person name="Henrissat B."/>
            <person name="Andreopoulos B."/>
            <person name="Martin F.M."/>
            <person name="Harder C.B."/>
            <person name="Rigling D."/>
            <person name="Ford K.L."/>
            <person name="Foster G.D."/>
            <person name="Pangilinan J."/>
            <person name="Papanicolaou A."/>
            <person name="Barry K."/>
            <person name="LaButti K."/>
            <person name="Viragh M."/>
            <person name="Koriabine M."/>
            <person name="Yan M."/>
            <person name="Riley R."/>
            <person name="Champramary S."/>
            <person name="Plett K.L."/>
            <person name="Tsai I.J."/>
            <person name="Slot J."/>
            <person name="Sipos G."/>
            <person name="Plett J."/>
            <person name="Nagy L.G."/>
            <person name="Grigoriev I.V."/>
        </authorList>
    </citation>
    <scope>NUCLEOTIDE SEQUENCE</scope>
    <source>
        <strain evidence="2">ICMP 16352</strain>
    </source>
</reference>
<name>A0AA39PS72_9AGAR</name>
<comment type="caution">
    <text evidence="2">The sequence shown here is derived from an EMBL/GenBank/DDBJ whole genome shotgun (WGS) entry which is preliminary data.</text>
</comment>
<evidence type="ECO:0000256" key="1">
    <source>
        <dbReference type="SAM" id="MobiDB-lite"/>
    </source>
</evidence>
<accession>A0AA39PS72</accession>
<protein>
    <submittedName>
        <fullName evidence="2">Uncharacterized protein</fullName>
    </submittedName>
</protein>
<feature type="region of interest" description="Disordered" evidence="1">
    <location>
        <begin position="268"/>
        <end position="297"/>
    </location>
</feature>
<dbReference type="AlphaFoldDB" id="A0AA39PS72"/>
<feature type="compositionally biased region" description="Polar residues" evidence="1">
    <location>
        <begin position="268"/>
        <end position="278"/>
    </location>
</feature>
<feature type="compositionally biased region" description="Basic residues" evidence="1">
    <location>
        <begin position="280"/>
        <end position="292"/>
    </location>
</feature>
<dbReference type="EMBL" id="JAUEPR010000002">
    <property type="protein sequence ID" value="KAK0488689.1"/>
    <property type="molecule type" value="Genomic_DNA"/>
</dbReference>
<evidence type="ECO:0000313" key="3">
    <source>
        <dbReference type="Proteomes" id="UP001175227"/>
    </source>
</evidence>
<evidence type="ECO:0000313" key="2">
    <source>
        <dbReference type="EMBL" id="KAK0488689.1"/>
    </source>
</evidence>
<dbReference type="Proteomes" id="UP001175227">
    <property type="component" value="Unassembled WGS sequence"/>
</dbReference>
<gene>
    <name evidence="2" type="ORF">IW261DRAFT_1440993</name>
</gene>
<feature type="compositionally biased region" description="Polar residues" evidence="1">
    <location>
        <begin position="330"/>
        <end position="351"/>
    </location>
</feature>
<keyword evidence="3" id="KW-1185">Reference proteome</keyword>
<organism evidence="2 3">
    <name type="scientific">Armillaria novae-zelandiae</name>
    <dbReference type="NCBI Taxonomy" id="153914"/>
    <lineage>
        <taxon>Eukaryota</taxon>
        <taxon>Fungi</taxon>
        <taxon>Dikarya</taxon>
        <taxon>Basidiomycota</taxon>
        <taxon>Agaricomycotina</taxon>
        <taxon>Agaricomycetes</taxon>
        <taxon>Agaricomycetidae</taxon>
        <taxon>Agaricales</taxon>
        <taxon>Marasmiineae</taxon>
        <taxon>Physalacriaceae</taxon>
        <taxon>Armillaria</taxon>
    </lineage>
</organism>
<feature type="region of interest" description="Disordered" evidence="1">
    <location>
        <begin position="330"/>
        <end position="369"/>
    </location>
</feature>